<feature type="transmembrane region" description="Helical" evidence="7">
    <location>
        <begin position="177"/>
        <end position="197"/>
    </location>
</feature>
<dbReference type="SMART" id="SM00563">
    <property type="entry name" value="PlsC"/>
    <property type="match status" value="1"/>
</dbReference>
<feature type="transmembrane region" description="Helical" evidence="7">
    <location>
        <begin position="296"/>
        <end position="316"/>
    </location>
</feature>
<dbReference type="InterPro" id="IPR011701">
    <property type="entry name" value="MFS"/>
</dbReference>
<reference evidence="9 10" key="1">
    <citation type="submission" date="2017-10" db="EMBL/GenBank/DDBJ databases">
        <title>Novel microbial diversity and functional potential in the marine mammal oral microbiome.</title>
        <authorList>
            <person name="Dudek N.K."/>
            <person name="Sun C.L."/>
            <person name="Burstein D."/>
            <person name="Kantor R.S."/>
            <person name="Aliaga Goltsman D.S."/>
            <person name="Bik E.M."/>
            <person name="Thomas B.C."/>
            <person name="Banfield J.F."/>
            <person name="Relman D.A."/>
        </authorList>
    </citation>
    <scope>NUCLEOTIDE SEQUENCE [LARGE SCALE GENOMIC DNA]</scope>
    <source>
        <strain evidence="9">DOLJORAL78_50_517</strain>
    </source>
</reference>
<dbReference type="GO" id="GO:0022857">
    <property type="term" value="F:transmembrane transporter activity"/>
    <property type="evidence" value="ECO:0007669"/>
    <property type="project" value="InterPro"/>
</dbReference>
<evidence type="ECO:0000256" key="5">
    <source>
        <dbReference type="ARBA" id="ARBA00022989"/>
    </source>
</evidence>
<dbReference type="InterPro" id="IPR036259">
    <property type="entry name" value="MFS_trans_sf"/>
</dbReference>
<feature type="transmembrane region" description="Helical" evidence="7">
    <location>
        <begin position="31"/>
        <end position="49"/>
    </location>
</feature>
<protein>
    <submittedName>
        <fullName evidence="9">Glycerol acyltransferase</fullName>
    </submittedName>
</protein>
<evidence type="ECO:0000313" key="10">
    <source>
        <dbReference type="Proteomes" id="UP000229278"/>
    </source>
</evidence>
<keyword evidence="9" id="KW-0808">Transferase</keyword>
<evidence type="ECO:0000313" key="9">
    <source>
        <dbReference type="EMBL" id="PIE82876.1"/>
    </source>
</evidence>
<evidence type="ECO:0000256" key="7">
    <source>
        <dbReference type="SAM" id="Phobius"/>
    </source>
</evidence>
<sequence>MATGNEFTLLKERRFLPFFITQFLGAFNDNVFKNALIIMIAFQVVGMTAEDTNTLINLSAGLFILPFFLFSATAGQLSDKFEKSHYIRWVKLLEIGVMCIAALGFYFDNVYLLMAVLFMMGTQSTLFGTAKYSILPQMVCRDELVGGNAWVEMGTYLAILLGTMFGGILIAQYQGALWVAGIVIFIAVLGYVSSLFIPGAPAAAPDLEINWNPVTETWHILSFTSRNFTVFQSILGISWFWFLGSVYLTQLPNFTKLTLGGNEEVVTLLLTVFAVGIGAGSLLCERLSGRKLEIGLVPFGSIGLTLFGIDLFFAAPSSPPSGDTLLGVSVFLGQTGHWRVVIDVLLIGLFGGFYSVPLYTLVQQRSDSAHLSRVIAGNNILNAIFMVVAAIIAIVLLQLGLSIPQLLLVMALLNAAVALYIFSLAPEFLMRFVVWILVSMIYRLRIRGLENIPDKGAVVLVCNHTSYMDALVIIGCCRRPVRFVMDYRIFKMPLLSFIFRTAGAVPIAPAREDSAILEQANDRIADYLESREIVGIFPEGRLSENGEISVFKPGIEHIVQRTPVPVIPMALRGLWGSFFSRRHGDAMARFPQRFWSRIELVIGEPVPPGQVTATLLREQVNALRGDWQ</sequence>
<evidence type="ECO:0000256" key="2">
    <source>
        <dbReference type="ARBA" id="ARBA00022448"/>
    </source>
</evidence>
<keyword evidence="3" id="KW-1003">Cell membrane</keyword>
<dbReference type="PANTHER" id="PTHR43266:SF2">
    <property type="entry name" value="MAJOR FACILITATOR SUPERFAMILY (MFS) PROFILE DOMAIN-CONTAINING PROTEIN"/>
    <property type="match status" value="1"/>
</dbReference>
<keyword evidence="2" id="KW-0813">Transport</keyword>
<dbReference type="Pfam" id="PF07690">
    <property type="entry name" value="MFS_1"/>
    <property type="match status" value="1"/>
</dbReference>
<proteinExistence type="predicted"/>
<name>A0A2G6PE79_9GAMM</name>
<dbReference type="CDD" id="cd07989">
    <property type="entry name" value="LPLAT_AGPAT-like"/>
    <property type="match status" value="1"/>
</dbReference>
<feature type="transmembrane region" description="Helical" evidence="7">
    <location>
        <begin position="89"/>
        <end position="107"/>
    </location>
</feature>
<keyword evidence="6 7" id="KW-0472">Membrane</keyword>
<accession>A0A2G6PE79</accession>
<evidence type="ECO:0000256" key="6">
    <source>
        <dbReference type="ARBA" id="ARBA00023136"/>
    </source>
</evidence>
<dbReference type="PANTHER" id="PTHR43266">
    <property type="entry name" value="MACROLIDE-EFFLUX PROTEIN"/>
    <property type="match status" value="1"/>
</dbReference>
<feature type="transmembrane region" description="Helical" evidence="7">
    <location>
        <begin position="153"/>
        <end position="171"/>
    </location>
</feature>
<organism evidence="9 10">
    <name type="scientific">Candidatus Contendibacter odensensis</name>
    <dbReference type="NCBI Taxonomy" id="1400860"/>
    <lineage>
        <taxon>Bacteria</taxon>
        <taxon>Pseudomonadati</taxon>
        <taxon>Pseudomonadota</taxon>
        <taxon>Gammaproteobacteria</taxon>
        <taxon>Candidatus Competibacteraceae</taxon>
        <taxon>Candidatus Contendibacter</taxon>
    </lineage>
</organism>
<dbReference type="SUPFAM" id="SSF103473">
    <property type="entry name" value="MFS general substrate transporter"/>
    <property type="match status" value="1"/>
</dbReference>
<comment type="caution">
    <text evidence="9">The sequence shown here is derived from an EMBL/GenBank/DDBJ whole genome shotgun (WGS) entry which is preliminary data.</text>
</comment>
<feature type="transmembrane region" description="Helical" evidence="7">
    <location>
        <begin position="55"/>
        <end position="77"/>
    </location>
</feature>
<dbReference type="Pfam" id="PF01553">
    <property type="entry name" value="Acyltransferase"/>
    <property type="match status" value="1"/>
</dbReference>
<dbReference type="Gene3D" id="1.20.1250.20">
    <property type="entry name" value="MFS general substrate transporter like domains"/>
    <property type="match status" value="1"/>
</dbReference>
<dbReference type="AlphaFoldDB" id="A0A2G6PE79"/>
<feature type="transmembrane region" description="Helical" evidence="7">
    <location>
        <begin position="228"/>
        <end position="249"/>
    </location>
</feature>
<dbReference type="GO" id="GO:0016746">
    <property type="term" value="F:acyltransferase activity"/>
    <property type="evidence" value="ECO:0007669"/>
    <property type="project" value="UniProtKB-KW"/>
</dbReference>
<gene>
    <name evidence="9" type="ORF">CSA09_04825</name>
</gene>
<evidence type="ECO:0000256" key="1">
    <source>
        <dbReference type="ARBA" id="ARBA00004651"/>
    </source>
</evidence>
<dbReference type="SUPFAM" id="SSF69593">
    <property type="entry name" value="Glycerol-3-phosphate (1)-acyltransferase"/>
    <property type="match status" value="1"/>
</dbReference>
<feature type="transmembrane region" description="Helical" evidence="7">
    <location>
        <begin position="265"/>
        <end position="284"/>
    </location>
</feature>
<keyword evidence="5 7" id="KW-1133">Transmembrane helix</keyword>
<evidence type="ECO:0000259" key="8">
    <source>
        <dbReference type="SMART" id="SM00563"/>
    </source>
</evidence>
<feature type="domain" description="Phospholipid/glycerol acyltransferase" evidence="8">
    <location>
        <begin position="458"/>
        <end position="574"/>
    </location>
</feature>
<dbReference type="InterPro" id="IPR002123">
    <property type="entry name" value="Plipid/glycerol_acylTrfase"/>
</dbReference>
<comment type="subcellular location">
    <subcellularLocation>
        <location evidence="1">Cell membrane</location>
        <topology evidence="1">Multi-pass membrane protein</topology>
    </subcellularLocation>
</comment>
<feature type="transmembrane region" description="Helical" evidence="7">
    <location>
        <begin position="336"/>
        <end position="362"/>
    </location>
</feature>
<dbReference type="Proteomes" id="UP000229278">
    <property type="component" value="Unassembled WGS sequence"/>
</dbReference>
<keyword evidence="4 7" id="KW-0812">Transmembrane</keyword>
<evidence type="ECO:0000256" key="3">
    <source>
        <dbReference type="ARBA" id="ARBA00022475"/>
    </source>
</evidence>
<feature type="transmembrane region" description="Helical" evidence="7">
    <location>
        <begin position="374"/>
        <end position="397"/>
    </location>
</feature>
<dbReference type="GO" id="GO:0005886">
    <property type="term" value="C:plasma membrane"/>
    <property type="evidence" value="ECO:0007669"/>
    <property type="project" value="UniProtKB-SubCell"/>
</dbReference>
<keyword evidence="9" id="KW-0012">Acyltransferase</keyword>
<dbReference type="EMBL" id="PDTV01000011">
    <property type="protein sequence ID" value="PIE82876.1"/>
    <property type="molecule type" value="Genomic_DNA"/>
</dbReference>
<evidence type="ECO:0000256" key="4">
    <source>
        <dbReference type="ARBA" id="ARBA00022692"/>
    </source>
</evidence>
<dbReference type="CDD" id="cd06173">
    <property type="entry name" value="MFS_MefA_like"/>
    <property type="match status" value="1"/>
</dbReference>